<sequence length="981" mass="103342">MPGDGRGTAGGREQHGVANRVVGRVAELAEVDAALAEVQAGSQRVVEFVGEPGMGKTALLDALRARAERRGFVVLDGQAMEFERLPFAVFVDALDDYLGTVDPGKLAALGEHRLGLLSTVFPALGGGTDRPDLAAAERHLLYRAVRALLESIHDGATLLLVLDDLHWVDEGSAELLDHLLRHPPTVPLLVALAYRPRQLPDRLATTLARCSGDGWWRRIEVGPLSPAEVDEVCAAEVPPGRRRQLYEASGGNPFYLDALLRTGPARQPDAFGDRDVRDHELPQAVRAALLGELSGLSDSVRLVARAAAVLGEVFDAGLVAPVAQTDETDVLVALDELLARDLVRPTASTQRFRFRHPLLRSVVYGSAGAGWRLGAHARASALLAERGASLPVQAIHVERAAGIGDEGAVDVLVRAAWQVCALAPARAAHWLRQALRLLGDRANARPELWMRLAHTLAVAGQLQESHDILHQVLDLLPPGPDGQRLEAVTSLAMVQRLLGRHGSAKVLLLAELDALGPRRTSATAGLELELAAGALRGSDFPAAVRWGARALASAASDTQPRLVATATALLALAGVFAGSTAEAVAKLDEAVRMVDDAPDRLLATHLDAILRVGWTEVFLERLDEARRHLGRALDLARSTGQSYVLADVLVGLAYAYLWSGRLAEAACHADDAIEAALLVGSDELRTMAGAVGVAVALSGGDLPSALRAAEKTVAEAGTAAGRGPTIAAGMLAQARLLNGDADAARETLLHAGGGDDLPRFEFPTRASWFRTLTQAELARGEMIGAARWVRRAEAAAAVTGLSGQQGHALLARAAFLLANKEAAGAATAAGEAAAAFAAVGMRLYQAHAHMAAADALVTTGDRAGALSRFGQAKALFAAAGADTMRRHADTRLRALGGRAGRSSLQGRAALSDRERQIAELVAQGRTNRQIADQLFVSPKTVEAHLSRTFTKLGVSSRAALASAIAAERSPAPEESRDSHHD</sequence>
<accession>A0A4D4J3Q3</accession>
<evidence type="ECO:0000313" key="5">
    <source>
        <dbReference type="Proteomes" id="UP000298860"/>
    </source>
</evidence>
<protein>
    <recommendedName>
        <fullName evidence="3">HTH luxR-type domain-containing protein</fullName>
    </recommendedName>
</protein>
<dbReference type="AlphaFoldDB" id="A0A4D4J3Q3"/>
<dbReference type="GO" id="GO:0003677">
    <property type="term" value="F:DNA binding"/>
    <property type="evidence" value="ECO:0007669"/>
    <property type="project" value="InterPro"/>
</dbReference>
<dbReference type="InterPro" id="IPR036388">
    <property type="entry name" value="WH-like_DNA-bd_sf"/>
</dbReference>
<feature type="domain" description="HTH luxR-type" evidence="3">
    <location>
        <begin position="903"/>
        <end position="968"/>
    </location>
</feature>
<dbReference type="GO" id="GO:0005737">
    <property type="term" value="C:cytoplasm"/>
    <property type="evidence" value="ECO:0007669"/>
    <property type="project" value="TreeGrafter"/>
</dbReference>
<evidence type="ECO:0000256" key="2">
    <source>
        <dbReference type="ARBA" id="ARBA00022840"/>
    </source>
</evidence>
<dbReference type="EMBL" id="BJFL01000001">
    <property type="protein sequence ID" value="GDY28603.1"/>
    <property type="molecule type" value="Genomic_DNA"/>
</dbReference>
<keyword evidence="1" id="KW-0547">Nucleotide-binding</keyword>
<dbReference type="Pfam" id="PF00196">
    <property type="entry name" value="GerE"/>
    <property type="match status" value="1"/>
</dbReference>
<name>A0A4D4J3Q3_9PSEU</name>
<dbReference type="Pfam" id="PF13191">
    <property type="entry name" value="AAA_16"/>
    <property type="match status" value="1"/>
</dbReference>
<dbReference type="PANTHER" id="PTHR16305">
    <property type="entry name" value="TESTICULAR SOLUBLE ADENYLYL CYCLASE"/>
    <property type="match status" value="1"/>
</dbReference>
<evidence type="ECO:0000259" key="3">
    <source>
        <dbReference type="PROSITE" id="PS50043"/>
    </source>
</evidence>
<organism evidence="4 5">
    <name type="scientific">Gandjariella thermophila</name>
    <dbReference type="NCBI Taxonomy" id="1931992"/>
    <lineage>
        <taxon>Bacteria</taxon>
        <taxon>Bacillati</taxon>
        <taxon>Actinomycetota</taxon>
        <taxon>Actinomycetes</taxon>
        <taxon>Pseudonocardiales</taxon>
        <taxon>Pseudonocardiaceae</taxon>
        <taxon>Gandjariella</taxon>
    </lineage>
</organism>
<dbReference type="PROSITE" id="PS00622">
    <property type="entry name" value="HTH_LUXR_1"/>
    <property type="match status" value="1"/>
</dbReference>
<dbReference type="InterPro" id="IPR027417">
    <property type="entry name" value="P-loop_NTPase"/>
</dbReference>
<dbReference type="GO" id="GO:0004016">
    <property type="term" value="F:adenylate cyclase activity"/>
    <property type="evidence" value="ECO:0007669"/>
    <property type="project" value="TreeGrafter"/>
</dbReference>
<dbReference type="InterPro" id="IPR000792">
    <property type="entry name" value="Tscrpt_reg_LuxR_C"/>
</dbReference>
<dbReference type="GO" id="GO:0005524">
    <property type="term" value="F:ATP binding"/>
    <property type="evidence" value="ECO:0007669"/>
    <property type="project" value="UniProtKB-KW"/>
</dbReference>
<dbReference type="Gene3D" id="1.25.40.10">
    <property type="entry name" value="Tetratricopeptide repeat domain"/>
    <property type="match status" value="2"/>
</dbReference>
<gene>
    <name evidence="4" type="ORF">GTS_02360</name>
</gene>
<dbReference type="SUPFAM" id="SSF52540">
    <property type="entry name" value="P-loop containing nucleoside triphosphate hydrolases"/>
    <property type="match status" value="1"/>
</dbReference>
<dbReference type="Proteomes" id="UP000298860">
    <property type="component" value="Unassembled WGS sequence"/>
</dbReference>
<dbReference type="SMART" id="SM00421">
    <property type="entry name" value="HTH_LUXR"/>
    <property type="match status" value="1"/>
</dbReference>
<dbReference type="PRINTS" id="PR00038">
    <property type="entry name" value="HTHLUXR"/>
</dbReference>
<dbReference type="Gene3D" id="3.40.50.300">
    <property type="entry name" value="P-loop containing nucleotide triphosphate hydrolases"/>
    <property type="match status" value="1"/>
</dbReference>
<comment type="caution">
    <text evidence="4">The sequence shown here is derived from an EMBL/GenBank/DDBJ whole genome shotgun (WGS) entry which is preliminary data.</text>
</comment>
<dbReference type="GO" id="GO:0006355">
    <property type="term" value="P:regulation of DNA-templated transcription"/>
    <property type="evidence" value="ECO:0007669"/>
    <property type="project" value="InterPro"/>
</dbReference>
<dbReference type="InterPro" id="IPR041664">
    <property type="entry name" value="AAA_16"/>
</dbReference>
<evidence type="ECO:0000313" key="4">
    <source>
        <dbReference type="EMBL" id="GDY28603.1"/>
    </source>
</evidence>
<proteinExistence type="predicted"/>
<dbReference type="InterPro" id="IPR016032">
    <property type="entry name" value="Sig_transdc_resp-reg_C-effctor"/>
</dbReference>
<reference evidence="5" key="1">
    <citation type="submission" date="2019-04" db="EMBL/GenBank/DDBJ databases">
        <title>Draft genome sequence of Pseudonocardiaceae bacterium SL3-2-4.</title>
        <authorList>
            <person name="Ningsih F."/>
            <person name="Yokota A."/>
            <person name="Sakai Y."/>
            <person name="Nanatani K."/>
            <person name="Yabe S."/>
            <person name="Oetari A."/>
            <person name="Sjamsuridzal W."/>
        </authorList>
    </citation>
    <scope>NUCLEOTIDE SEQUENCE [LARGE SCALE GENOMIC DNA]</scope>
    <source>
        <strain evidence="5">SL3-2-4</strain>
    </source>
</reference>
<dbReference type="CDD" id="cd06170">
    <property type="entry name" value="LuxR_C_like"/>
    <property type="match status" value="1"/>
</dbReference>
<dbReference type="SUPFAM" id="SSF46894">
    <property type="entry name" value="C-terminal effector domain of the bipartite response regulators"/>
    <property type="match status" value="1"/>
</dbReference>
<dbReference type="PROSITE" id="PS50043">
    <property type="entry name" value="HTH_LUXR_2"/>
    <property type="match status" value="1"/>
</dbReference>
<dbReference type="SUPFAM" id="SSF48452">
    <property type="entry name" value="TPR-like"/>
    <property type="match status" value="2"/>
</dbReference>
<keyword evidence="5" id="KW-1185">Reference proteome</keyword>
<dbReference type="Gene3D" id="1.10.10.10">
    <property type="entry name" value="Winged helix-like DNA-binding domain superfamily/Winged helix DNA-binding domain"/>
    <property type="match status" value="1"/>
</dbReference>
<dbReference type="PANTHER" id="PTHR16305:SF35">
    <property type="entry name" value="TRANSCRIPTIONAL ACTIVATOR DOMAIN"/>
    <property type="match status" value="1"/>
</dbReference>
<dbReference type="InterPro" id="IPR011990">
    <property type="entry name" value="TPR-like_helical_dom_sf"/>
</dbReference>
<evidence type="ECO:0000256" key="1">
    <source>
        <dbReference type="ARBA" id="ARBA00022741"/>
    </source>
</evidence>
<keyword evidence="2" id="KW-0067">ATP-binding</keyword>